<dbReference type="Proteomes" id="UP000716291">
    <property type="component" value="Unassembled WGS sequence"/>
</dbReference>
<evidence type="ECO:0000256" key="1">
    <source>
        <dbReference type="SAM" id="MobiDB-lite"/>
    </source>
</evidence>
<protein>
    <submittedName>
        <fullName evidence="2">Uncharacterized protein</fullName>
    </submittedName>
</protein>
<comment type="caution">
    <text evidence="2">The sequence shown here is derived from an EMBL/GenBank/DDBJ whole genome shotgun (WGS) entry which is preliminary data.</text>
</comment>
<sequence>MDINATSVIGLHVFVFIKLFGLCYFKPSKTKQFNTVIWNEIYSSFIHREKAINAYHDALTIAATPAASKVCQLTSPTNNNAPNNSISPNGNDDESTQSDDDIHCDNSTITPILVYSVRSSLLASSSGKAPSSNEPLPSTPLPLALHASSRDRFFVDRIDISERFYSMQQYVFDFLRSNNLTLESDVHLILSLSSILLLKNNNQLYKDMVPFFAYKFLREILLKTIEVAQSVYNKTSDRINAATSLLSLANTMDDPMDKKLIVSASQLLQFLPMDPTNLDICDTTLVTRYILHAIQSLFDDHERDIRLKFAFTESSDNHNPEVSFTGYPECIITVFPYQTDDGVNVGYDEAKRQSMTGNHYLVNWDLVRPATFGKNTIDENKLSGNLSIHMVGPFITFYLIKLHADGLYCMTGNADIFSWRRDSLLATDVMLILDKKKKKE</sequence>
<feature type="compositionally biased region" description="Low complexity" evidence="1">
    <location>
        <begin position="75"/>
        <end position="90"/>
    </location>
</feature>
<organism evidence="2 3">
    <name type="scientific">Rhizopus oryzae</name>
    <name type="common">Mucormycosis agent</name>
    <name type="synonym">Rhizopus arrhizus var. delemar</name>
    <dbReference type="NCBI Taxonomy" id="64495"/>
    <lineage>
        <taxon>Eukaryota</taxon>
        <taxon>Fungi</taxon>
        <taxon>Fungi incertae sedis</taxon>
        <taxon>Mucoromycota</taxon>
        <taxon>Mucoromycotina</taxon>
        <taxon>Mucoromycetes</taxon>
        <taxon>Mucorales</taxon>
        <taxon>Mucorineae</taxon>
        <taxon>Rhizopodaceae</taxon>
        <taxon>Rhizopus</taxon>
    </lineage>
</organism>
<accession>A0A9P6WZ30</accession>
<gene>
    <name evidence="2" type="ORF">G6F64_011669</name>
</gene>
<proteinExistence type="predicted"/>
<feature type="region of interest" description="Disordered" evidence="1">
    <location>
        <begin position="73"/>
        <end position="101"/>
    </location>
</feature>
<evidence type="ECO:0000313" key="3">
    <source>
        <dbReference type="Proteomes" id="UP000716291"/>
    </source>
</evidence>
<dbReference type="AlphaFoldDB" id="A0A9P6WZ30"/>
<dbReference type="EMBL" id="JAANQT010002983">
    <property type="protein sequence ID" value="KAG1301582.1"/>
    <property type="molecule type" value="Genomic_DNA"/>
</dbReference>
<dbReference type="OrthoDB" id="2448606at2759"/>
<keyword evidence="3" id="KW-1185">Reference proteome</keyword>
<name>A0A9P6WZ30_RHIOR</name>
<evidence type="ECO:0000313" key="2">
    <source>
        <dbReference type="EMBL" id="KAG1301582.1"/>
    </source>
</evidence>
<reference evidence="2" key="1">
    <citation type="journal article" date="2020" name="Microb. Genom.">
        <title>Genetic diversity of clinical and environmental Mucorales isolates obtained from an investigation of mucormycosis cases among solid organ transplant recipients.</title>
        <authorList>
            <person name="Nguyen M.H."/>
            <person name="Kaul D."/>
            <person name="Muto C."/>
            <person name="Cheng S.J."/>
            <person name="Richter R.A."/>
            <person name="Bruno V.M."/>
            <person name="Liu G."/>
            <person name="Beyhan S."/>
            <person name="Sundermann A.J."/>
            <person name="Mounaud S."/>
            <person name="Pasculle A.W."/>
            <person name="Nierman W.C."/>
            <person name="Driscoll E."/>
            <person name="Cumbie R."/>
            <person name="Clancy C.J."/>
            <person name="Dupont C.L."/>
        </authorList>
    </citation>
    <scope>NUCLEOTIDE SEQUENCE</scope>
    <source>
        <strain evidence="2">GL11</strain>
    </source>
</reference>